<dbReference type="Gene3D" id="3.10.180.10">
    <property type="entry name" value="2,3-Dihydroxybiphenyl 1,2-Dioxygenase, domain 1"/>
    <property type="match status" value="2"/>
</dbReference>
<dbReference type="Proteomes" id="UP000572680">
    <property type="component" value="Unassembled WGS sequence"/>
</dbReference>
<dbReference type="RefSeq" id="WP_312897708.1">
    <property type="nucleotide sequence ID" value="NZ_BAAALP010000015.1"/>
</dbReference>
<dbReference type="InterPro" id="IPR029068">
    <property type="entry name" value="Glyas_Bleomycin-R_OHBP_Dase"/>
</dbReference>
<evidence type="ECO:0000256" key="1">
    <source>
        <dbReference type="SAM" id="Coils"/>
    </source>
</evidence>
<comment type="caution">
    <text evidence="3">The sequence shown here is derived from an EMBL/GenBank/DDBJ whole genome shotgun (WGS) entry which is preliminary data.</text>
</comment>
<dbReference type="GO" id="GO:0051213">
    <property type="term" value="F:dioxygenase activity"/>
    <property type="evidence" value="ECO:0007669"/>
    <property type="project" value="UniProtKB-KW"/>
</dbReference>
<protein>
    <submittedName>
        <fullName evidence="3">Catechol 2,3-dioxygenase-like lactoylglutathione lyase family enzyme</fullName>
    </submittedName>
</protein>
<dbReference type="AlphaFoldDB" id="A0A7W3LIC7"/>
<dbReference type="GO" id="GO:0016829">
    <property type="term" value="F:lyase activity"/>
    <property type="evidence" value="ECO:0007669"/>
    <property type="project" value="UniProtKB-KW"/>
</dbReference>
<gene>
    <name evidence="3" type="ORF">HNR61_000264</name>
</gene>
<evidence type="ECO:0000259" key="2">
    <source>
        <dbReference type="PROSITE" id="PS51819"/>
    </source>
</evidence>
<evidence type="ECO:0000313" key="4">
    <source>
        <dbReference type="Proteomes" id="UP000572680"/>
    </source>
</evidence>
<dbReference type="InterPro" id="IPR037523">
    <property type="entry name" value="VOC_core"/>
</dbReference>
<sequence>MTPNIGSILLASTDPARLRAWYERAFDVRADGDGFLPLGEVGVLVDGREDVAERAAEPERVILNLHVADARAVARRLDALGVEWVAEPEYREGAGAWFATLRDPDGNLVQIIELTPEYWTARRARLGTGSVGPLAGASVAGRLPALDLDRARRFYREKLGLEPVETRPGGLRYRFPGGEFALFASAGKPSGEHTQLSWHVDDLERTVAELRERGVEFEEYDLPGLRTVDGIAEVEGDYPSHGGVGERAVWFRDSEGNLLGIGQSLPAPGR</sequence>
<dbReference type="Pfam" id="PF00903">
    <property type="entry name" value="Glyoxalase"/>
    <property type="match status" value="2"/>
</dbReference>
<keyword evidence="1" id="KW-0175">Coiled coil</keyword>
<keyword evidence="3" id="KW-0560">Oxidoreductase</keyword>
<accession>A0A7W3LIC7</accession>
<keyword evidence="4" id="KW-1185">Reference proteome</keyword>
<dbReference type="PROSITE" id="PS51819">
    <property type="entry name" value="VOC"/>
    <property type="match status" value="2"/>
</dbReference>
<dbReference type="InterPro" id="IPR004360">
    <property type="entry name" value="Glyas_Fos-R_dOase_dom"/>
</dbReference>
<dbReference type="PANTHER" id="PTHR33993:SF14">
    <property type="entry name" value="GB|AAF24581.1"/>
    <property type="match status" value="1"/>
</dbReference>
<keyword evidence="3" id="KW-0456">Lyase</keyword>
<dbReference type="EMBL" id="JACJIA010000001">
    <property type="protein sequence ID" value="MBA8948666.1"/>
    <property type="molecule type" value="Genomic_DNA"/>
</dbReference>
<reference evidence="3 4" key="1">
    <citation type="submission" date="2020-08" db="EMBL/GenBank/DDBJ databases">
        <title>Genomic Encyclopedia of Type Strains, Phase IV (KMG-IV): sequencing the most valuable type-strain genomes for metagenomic binning, comparative biology and taxonomic classification.</title>
        <authorList>
            <person name="Goeker M."/>
        </authorList>
    </citation>
    <scope>NUCLEOTIDE SEQUENCE [LARGE SCALE GENOMIC DNA]</scope>
    <source>
        <strain evidence="3 4">DSM 44197</strain>
    </source>
</reference>
<dbReference type="PANTHER" id="PTHR33993">
    <property type="entry name" value="GLYOXALASE-RELATED"/>
    <property type="match status" value="1"/>
</dbReference>
<keyword evidence="3" id="KW-0223">Dioxygenase</keyword>
<dbReference type="CDD" id="cd06587">
    <property type="entry name" value="VOC"/>
    <property type="match status" value="1"/>
</dbReference>
<organism evidence="3 4">
    <name type="scientific">Actinomadura namibiensis</name>
    <dbReference type="NCBI Taxonomy" id="182080"/>
    <lineage>
        <taxon>Bacteria</taxon>
        <taxon>Bacillati</taxon>
        <taxon>Actinomycetota</taxon>
        <taxon>Actinomycetes</taxon>
        <taxon>Streptosporangiales</taxon>
        <taxon>Thermomonosporaceae</taxon>
        <taxon>Actinomadura</taxon>
    </lineage>
</organism>
<feature type="domain" description="VOC" evidence="2">
    <location>
        <begin position="135"/>
        <end position="264"/>
    </location>
</feature>
<feature type="domain" description="VOC" evidence="2">
    <location>
        <begin position="4"/>
        <end position="114"/>
    </location>
</feature>
<dbReference type="SUPFAM" id="SSF54593">
    <property type="entry name" value="Glyoxalase/Bleomycin resistance protein/Dihydroxybiphenyl dioxygenase"/>
    <property type="match status" value="2"/>
</dbReference>
<name>A0A7W3LIC7_ACTNM</name>
<evidence type="ECO:0000313" key="3">
    <source>
        <dbReference type="EMBL" id="MBA8948666.1"/>
    </source>
</evidence>
<feature type="coiled-coil region" evidence="1">
    <location>
        <begin position="193"/>
        <end position="220"/>
    </location>
</feature>
<dbReference type="InterPro" id="IPR052164">
    <property type="entry name" value="Anthracycline_SecMetBiosynth"/>
</dbReference>
<proteinExistence type="predicted"/>